<protein>
    <recommendedName>
        <fullName evidence="5">Queuine tRNA-ribosyltransferase</fullName>
        <ecNumber evidence="5">2.4.2.29</ecNumber>
    </recommendedName>
    <alternativeName>
        <fullName evidence="5">Guanine insertion enzyme</fullName>
    </alternativeName>
    <alternativeName>
        <fullName evidence="5">tRNA-guanine transglycosylase</fullName>
    </alternativeName>
</protein>
<dbReference type="GO" id="GO:0008479">
    <property type="term" value="F:tRNA-guanosine(34) queuine transglycosylase activity"/>
    <property type="evidence" value="ECO:0007669"/>
    <property type="project" value="UniProtKB-UniRule"/>
</dbReference>
<dbReference type="NCBIfam" id="TIGR00449">
    <property type="entry name" value="tgt_general"/>
    <property type="match status" value="1"/>
</dbReference>
<dbReference type="EMBL" id="CP001839">
    <property type="protein sequence ID" value="ADA67332.1"/>
    <property type="molecule type" value="Genomic_DNA"/>
</dbReference>
<evidence type="ECO:0000313" key="7">
    <source>
        <dbReference type="EMBL" id="ADA67332.1"/>
    </source>
</evidence>
<keyword evidence="5" id="KW-0671">Queuosine biosynthesis</keyword>
<dbReference type="RefSeq" id="WP_012896411.1">
    <property type="nucleotide sequence ID" value="NC_013642.1"/>
</dbReference>
<feature type="binding site" evidence="5">
    <location>
        <begin position="89"/>
        <end position="93"/>
    </location>
    <ligand>
        <name>substrate</name>
    </ligand>
</feature>
<comment type="catalytic activity">
    <reaction evidence="4 5">
        <text>7-aminomethyl-7-carbaguanine + guanosine(34) in tRNA = 7-aminomethyl-7-carbaguanosine(34) in tRNA + guanine</text>
        <dbReference type="Rhea" id="RHEA:24104"/>
        <dbReference type="Rhea" id="RHEA-COMP:10341"/>
        <dbReference type="Rhea" id="RHEA-COMP:10342"/>
        <dbReference type="ChEBI" id="CHEBI:16235"/>
        <dbReference type="ChEBI" id="CHEBI:58703"/>
        <dbReference type="ChEBI" id="CHEBI:74269"/>
        <dbReference type="ChEBI" id="CHEBI:82833"/>
        <dbReference type="EC" id="2.4.2.29"/>
    </reaction>
</comment>
<comment type="pathway">
    <text evidence="5">tRNA modification; tRNA-queuosine biosynthesis.</text>
</comment>
<feature type="active site" description="Nucleophile" evidence="5">
    <location>
        <position position="261"/>
    </location>
</feature>
<feature type="region of interest" description="RNA binding" evidence="5">
    <location>
        <begin position="242"/>
        <end position="248"/>
    </location>
</feature>
<keyword evidence="5" id="KW-0862">Zinc</keyword>
<dbReference type="SUPFAM" id="SSF51713">
    <property type="entry name" value="tRNA-guanine transglycosylase"/>
    <property type="match status" value="1"/>
</dbReference>
<evidence type="ECO:0000256" key="4">
    <source>
        <dbReference type="ARBA" id="ARBA00050112"/>
    </source>
</evidence>
<feature type="binding site" evidence="5">
    <location>
        <position position="299"/>
    </location>
    <ligand>
        <name>Zn(2+)</name>
        <dbReference type="ChEBI" id="CHEBI:29105"/>
    </ligand>
</feature>
<evidence type="ECO:0000256" key="3">
    <source>
        <dbReference type="ARBA" id="ARBA00022694"/>
    </source>
</evidence>
<dbReference type="InterPro" id="IPR004803">
    <property type="entry name" value="TGT"/>
</dbReference>
<feature type="region of interest" description="RNA binding; important for wobble base 34 recognition" evidence="5">
    <location>
        <begin position="266"/>
        <end position="270"/>
    </location>
</feature>
<dbReference type="GO" id="GO:0008616">
    <property type="term" value="P:tRNA queuosine(34) biosynthetic process"/>
    <property type="evidence" value="ECO:0007669"/>
    <property type="project" value="UniProtKB-UniRule"/>
</dbReference>
<dbReference type="GO" id="GO:0046872">
    <property type="term" value="F:metal ion binding"/>
    <property type="evidence" value="ECO:0007669"/>
    <property type="project" value="UniProtKB-KW"/>
</dbReference>
<dbReference type="Pfam" id="PF01702">
    <property type="entry name" value="TGT"/>
    <property type="match status" value="1"/>
</dbReference>
<keyword evidence="1 5" id="KW-0328">Glycosyltransferase</keyword>
<keyword evidence="5" id="KW-0479">Metal-binding</keyword>
<dbReference type="AlphaFoldDB" id="D2C3M8"/>
<feature type="active site" description="Proton acceptor" evidence="5">
    <location>
        <position position="89"/>
    </location>
</feature>
<comment type="similarity">
    <text evidence="5">Belongs to the queuine tRNA-ribosyltransferase family.</text>
</comment>
<keyword evidence="8" id="KW-1185">Reference proteome</keyword>
<sequence length="369" mass="41511">MEFEVKKTFGKARLGVMKLHHGAVETPVFMPVGTNANVKLLTPRDLEEAGAEIILSNTFHLMLKPGVEIIKLHRGLHNFMGWKRPILTDSGGFQVFSLPKIRIDDEGVVFRSPIDGSKIFLNPEISMEVQIALGSDICMVFDHCPVPDADYEEVKEATERTYRWALRSKKAFKTENQALFGIVQGGIYPDLRRESALQITSIGFDGYAIGGLSIGEERSLTLEMTEVTVEFLPEDKPRYFMGGGSPELILELVNRGVDMFDSVFPTRIARHGTALTWNGKLNLKASYNKRSLEPVDERCGCYTCKNFTRSYIHHLFDRGEVLGQILLTIHNINFMISLMKEVRRSIEDGTFNELKSRVVEVYSSGGVNV</sequence>
<dbReference type="EC" id="2.4.2.29" evidence="5"/>
<feature type="domain" description="tRNA-guanine(15) transglycosylase-like" evidence="6">
    <location>
        <begin position="11"/>
        <end position="362"/>
    </location>
</feature>
<feature type="binding site" evidence="5">
    <location>
        <position position="211"/>
    </location>
    <ligand>
        <name>substrate</name>
    </ligand>
</feature>
<dbReference type="InterPro" id="IPR036511">
    <property type="entry name" value="TGT-like_sf"/>
</dbReference>
<dbReference type="HAMAP" id="MF_00168">
    <property type="entry name" value="Q_tRNA_Tgt"/>
    <property type="match status" value="1"/>
</dbReference>
<dbReference type="KEGG" id="tnp:Tnap_1247"/>
<name>D2C3M8_THEP2</name>
<dbReference type="GO" id="GO:0005829">
    <property type="term" value="C:cytosol"/>
    <property type="evidence" value="ECO:0007669"/>
    <property type="project" value="TreeGrafter"/>
</dbReference>
<feature type="binding site" evidence="5">
    <location>
        <position position="304"/>
    </location>
    <ligand>
        <name>Zn(2+)</name>
        <dbReference type="ChEBI" id="CHEBI:29105"/>
    </ligand>
</feature>
<comment type="function">
    <text evidence="5">Catalyzes the base-exchange of a guanine (G) residue with the queuine precursor 7-aminomethyl-7-deazaguanine (PreQ1) at position 34 (anticodon wobble position) in tRNAs with GU(N) anticodons (tRNA-Asp, -Asn, -His and -Tyr). Catalysis occurs through a double-displacement mechanism. The nucleophile active site attacks the C1' of nucleotide 34 to detach the guanine base from the RNA, forming a covalent enzyme-RNA intermediate. The proton acceptor active site deprotonates the incoming PreQ1, allowing a nucleophilic attack on the C1' of the ribose to form the product. After dissociation, two additional enzymatic reactions on the tRNA convert PreQ1 to queuine (Q), resulting in the hypermodified nucleoside queuosine (7-(((4,5-cis-dihydroxy-2-cyclopenten-1-yl)amino)methyl)-7-deazaguanosine).</text>
</comment>
<gene>
    <name evidence="5" type="primary">tgt</name>
    <name evidence="7" type="ordered locus">Tnap_1247</name>
</gene>
<dbReference type="PANTHER" id="PTHR46499">
    <property type="entry name" value="QUEUINE TRNA-RIBOSYLTRANSFERASE"/>
    <property type="match status" value="1"/>
</dbReference>
<organism evidence="7 8">
    <name type="scientific">Thermotoga petrophila (strain ATCC BAA-489 / DSM 13996 / JCM 10882 / RKU-10)</name>
    <name type="common">Thermotoga naphthophila</name>
    <dbReference type="NCBI Taxonomy" id="590168"/>
    <lineage>
        <taxon>Bacteria</taxon>
        <taxon>Thermotogati</taxon>
        <taxon>Thermotogota</taxon>
        <taxon>Thermotogae</taxon>
        <taxon>Thermotogales</taxon>
        <taxon>Thermotogaceae</taxon>
        <taxon>Thermotoga</taxon>
    </lineage>
</organism>
<feature type="binding site" evidence="5">
    <location>
        <position position="184"/>
    </location>
    <ligand>
        <name>substrate</name>
    </ligand>
</feature>
<reference evidence="7 8" key="1">
    <citation type="submission" date="2009-12" db="EMBL/GenBank/DDBJ databases">
        <title>Complete sequence of Thermotoga petrophila RKU-1.</title>
        <authorList>
            <consortium name="US DOE Joint Genome Institute"/>
            <person name="Lucas S."/>
            <person name="Copeland A."/>
            <person name="Lapidus A."/>
            <person name="Glavina del Rio T."/>
            <person name="Dalin E."/>
            <person name="Tice H."/>
            <person name="Bruce D."/>
            <person name="Goodwin L."/>
            <person name="Pitluck S."/>
            <person name="Munk A.C."/>
            <person name="Brettin T."/>
            <person name="Detter J.C."/>
            <person name="Han C."/>
            <person name="Tapia R."/>
            <person name="Larimer F."/>
            <person name="Land M."/>
            <person name="Hauser L."/>
            <person name="Kyrpides N."/>
            <person name="Mikhailova N."/>
            <person name="Nelson K.E."/>
            <person name="Gogarten J.P."/>
            <person name="Noll K.M."/>
        </authorList>
    </citation>
    <scope>NUCLEOTIDE SEQUENCE [LARGE SCALE GENOMIC DNA]</scope>
    <source>
        <strain evidence="8">ATCC BAA-489 / DSM 13996 / JCM 10882 / RKU-10</strain>
    </source>
</reference>
<dbReference type="NCBIfam" id="TIGR00430">
    <property type="entry name" value="Q_tRNA_tgt"/>
    <property type="match status" value="1"/>
</dbReference>
<dbReference type="UniPathway" id="UPA00392"/>
<dbReference type="Gene3D" id="3.20.20.105">
    <property type="entry name" value="Queuine tRNA-ribosyltransferase-like"/>
    <property type="match status" value="1"/>
</dbReference>
<dbReference type="InterPro" id="IPR050076">
    <property type="entry name" value="ArchSynthase1/Queuine_TRR"/>
</dbReference>
<dbReference type="InterPro" id="IPR002616">
    <property type="entry name" value="tRNA_ribo_trans-like"/>
</dbReference>
<evidence type="ECO:0000259" key="6">
    <source>
        <dbReference type="Pfam" id="PF01702"/>
    </source>
</evidence>
<comment type="subunit">
    <text evidence="5">Homodimer. Within each dimer, one monomer is responsible for RNA recognition and catalysis, while the other monomer binds to the replacement base PreQ1.</text>
</comment>
<comment type="cofactor">
    <cofactor evidence="5">
        <name>Zn(2+)</name>
        <dbReference type="ChEBI" id="CHEBI:29105"/>
    </cofactor>
    <text evidence="5">Binds 1 zinc ion per subunit.</text>
</comment>
<dbReference type="Proteomes" id="UP000000940">
    <property type="component" value="Chromosome"/>
</dbReference>
<evidence type="ECO:0000256" key="5">
    <source>
        <dbReference type="HAMAP-Rule" id="MF_00168"/>
    </source>
</evidence>
<accession>D2C3M8</accession>
<dbReference type="PANTHER" id="PTHR46499:SF1">
    <property type="entry name" value="QUEUINE TRNA-RIBOSYLTRANSFERASE"/>
    <property type="match status" value="1"/>
</dbReference>
<dbReference type="HOGENOM" id="CLU_022060_0_1_0"/>
<evidence type="ECO:0000256" key="1">
    <source>
        <dbReference type="ARBA" id="ARBA00022676"/>
    </source>
</evidence>
<feature type="binding site" evidence="5">
    <location>
        <position position="142"/>
    </location>
    <ligand>
        <name>substrate</name>
    </ligand>
</feature>
<evidence type="ECO:0000256" key="2">
    <source>
        <dbReference type="ARBA" id="ARBA00022679"/>
    </source>
</evidence>
<keyword evidence="3 5" id="KW-0819">tRNA processing</keyword>
<feature type="binding site" evidence="5">
    <location>
        <position position="330"/>
    </location>
    <ligand>
        <name>Zn(2+)</name>
        <dbReference type="ChEBI" id="CHEBI:29105"/>
    </ligand>
</feature>
<evidence type="ECO:0000313" key="8">
    <source>
        <dbReference type="Proteomes" id="UP000000940"/>
    </source>
</evidence>
<dbReference type="FunFam" id="3.20.20.105:FF:000001">
    <property type="entry name" value="Queuine tRNA-ribosyltransferase"/>
    <property type="match status" value="1"/>
</dbReference>
<feature type="binding site" evidence="5">
    <location>
        <position position="301"/>
    </location>
    <ligand>
        <name>Zn(2+)</name>
        <dbReference type="ChEBI" id="CHEBI:29105"/>
    </ligand>
</feature>
<proteinExistence type="inferred from homology"/>
<keyword evidence="2 5" id="KW-0808">Transferase</keyword>